<keyword evidence="2" id="KW-1185">Reference proteome</keyword>
<gene>
    <name evidence="1" type="ORF">ARMOST_15301</name>
</gene>
<dbReference type="Proteomes" id="UP000219338">
    <property type="component" value="Unassembled WGS sequence"/>
</dbReference>
<proteinExistence type="predicted"/>
<sequence length="103" mass="11181">MSKDLSSLHPYPALAISSTYEPRCTLAGTMYDPSVSGDDASQVDVEIGEVLQRRRPNAATSVKQEKDVPGDPLGYDLLHNSLPCLLPPPMLHLSRDTAFHGYG</sequence>
<protein>
    <submittedName>
        <fullName evidence="1">Uncharacterized protein</fullName>
    </submittedName>
</protein>
<evidence type="ECO:0000313" key="2">
    <source>
        <dbReference type="Proteomes" id="UP000219338"/>
    </source>
</evidence>
<organism evidence="1 2">
    <name type="scientific">Armillaria ostoyae</name>
    <name type="common">Armillaria root rot fungus</name>
    <dbReference type="NCBI Taxonomy" id="47428"/>
    <lineage>
        <taxon>Eukaryota</taxon>
        <taxon>Fungi</taxon>
        <taxon>Dikarya</taxon>
        <taxon>Basidiomycota</taxon>
        <taxon>Agaricomycotina</taxon>
        <taxon>Agaricomycetes</taxon>
        <taxon>Agaricomycetidae</taxon>
        <taxon>Agaricales</taxon>
        <taxon>Marasmiineae</taxon>
        <taxon>Physalacriaceae</taxon>
        <taxon>Armillaria</taxon>
    </lineage>
</organism>
<dbReference type="EMBL" id="FUEG01000015">
    <property type="protein sequence ID" value="SJL11888.1"/>
    <property type="molecule type" value="Genomic_DNA"/>
</dbReference>
<name>A0A284RT08_ARMOS</name>
<evidence type="ECO:0000313" key="1">
    <source>
        <dbReference type="EMBL" id="SJL11888.1"/>
    </source>
</evidence>
<dbReference type="AlphaFoldDB" id="A0A284RT08"/>
<accession>A0A284RT08</accession>
<reference evidence="2" key="1">
    <citation type="journal article" date="2017" name="Nat. Ecol. Evol.">
        <title>Genome expansion and lineage-specific genetic innovations in the forest pathogenic fungi Armillaria.</title>
        <authorList>
            <person name="Sipos G."/>
            <person name="Prasanna A.N."/>
            <person name="Walter M.C."/>
            <person name="O'Connor E."/>
            <person name="Balint B."/>
            <person name="Krizsan K."/>
            <person name="Kiss B."/>
            <person name="Hess J."/>
            <person name="Varga T."/>
            <person name="Slot J."/>
            <person name="Riley R."/>
            <person name="Boka B."/>
            <person name="Rigling D."/>
            <person name="Barry K."/>
            <person name="Lee J."/>
            <person name="Mihaltcheva S."/>
            <person name="LaButti K."/>
            <person name="Lipzen A."/>
            <person name="Waldron R."/>
            <person name="Moloney N.M."/>
            <person name="Sperisen C."/>
            <person name="Kredics L."/>
            <person name="Vagvoelgyi C."/>
            <person name="Patrignani A."/>
            <person name="Fitzpatrick D."/>
            <person name="Nagy I."/>
            <person name="Doyle S."/>
            <person name="Anderson J.B."/>
            <person name="Grigoriev I.V."/>
            <person name="Gueldener U."/>
            <person name="Muensterkoetter M."/>
            <person name="Nagy L.G."/>
        </authorList>
    </citation>
    <scope>NUCLEOTIDE SEQUENCE [LARGE SCALE GENOMIC DNA]</scope>
    <source>
        <strain evidence="2">C18/9</strain>
    </source>
</reference>